<dbReference type="InterPro" id="IPR013785">
    <property type="entry name" value="Aldolase_TIM"/>
</dbReference>
<evidence type="ECO:0000259" key="2">
    <source>
        <dbReference type="SMART" id="SM00903"/>
    </source>
</evidence>
<dbReference type="InterPro" id="IPR050268">
    <property type="entry name" value="NADH-dep_flavin_reductase"/>
</dbReference>
<dbReference type="InterPro" id="IPR002563">
    <property type="entry name" value="Flavin_Rdtase-like_dom"/>
</dbReference>
<feature type="domain" description="Flavin reductase like" evidence="2">
    <location>
        <begin position="10"/>
        <end position="156"/>
    </location>
</feature>
<dbReference type="Proteomes" id="UP000612899">
    <property type="component" value="Unassembled WGS sequence"/>
</dbReference>
<organism evidence="3 4">
    <name type="scientific">Rhizocola hellebori</name>
    <dbReference type="NCBI Taxonomy" id="1392758"/>
    <lineage>
        <taxon>Bacteria</taxon>
        <taxon>Bacillati</taxon>
        <taxon>Actinomycetota</taxon>
        <taxon>Actinomycetes</taxon>
        <taxon>Micromonosporales</taxon>
        <taxon>Micromonosporaceae</taxon>
        <taxon>Rhizocola</taxon>
    </lineage>
</organism>
<accession>A0A8J3Q262</accession>
<comment type="caution">
    <text evidence="3">The sequence shown here is derived from an EMBL/GenBank/DDBJ whole genome shotgun (WGS) entry which is preliminary data.</text>
</comment>
<dbReference type="Gene3D" id="3.20.20.70">
    <property type="entry name" value="Aldolase class I"/>
    <property type="match status" value="1"/>
</dbReference>
<dbReference type="SMART" id="SM00903">
    <property type="entry name" value="Flavin_Reduct"/>
    <property type="match status" value="1"/>
</dbReference>
<reference evidence="3" key="1">
    <citation type="submission" date="2021-01" db="EMBL/GenBank/DDBJ databases">
        <title>Whole genome shotgun sequence of Rhizocola hellebori NBRC 109834.</title>
        <authorList>
            <person name="Komaki H."/>
            <person name="Tamura T."/>
        </authorList>
    </citation>
    <scope>NUCLEOTIDE SEQUENCE</scope>
    <source>
        <strain evidence="3">NBRC 109834</strain>
    </source>
</reference>
<evidence type="ECO:0000256" key="1">
    <source>
        <dbReference type="ARBA" id="ARBA00023002"/>
    </source>
</evidence>
<dbReference type="GO" id="GO:0042602">
    <property type="term" value="F:riboflavin reductase (NADPH) activity"/>
    <property type="evidence" value="ECO:0007669"/>
    <property type="project" value="TreeGrafter"/>
</dbReference>
<evidence type="ECO:0000313" key="4">
    <source>
        <dbReference type="Proteomes" id="UP000612899"/>
    </source>
</evidence>
<keyword evidence="1" id="KW-0560">Oxidoreductase</keyword>
<dbReference type="SUPFAM" id="SSF51569">
    <property type="entry name" value="Aldolase"/>
    <property type="match status" value="1"/>
</dbReference>
<sequence>MEDTHFRSVLAQWPSGVGVVTTLGPDGAWHGMTASSFCSVSLRPPLVSVCLGNHLPTRALVEQAGAFAISFLGKDQAHIGRIFAGPHPDRFAQSGHRWQQHETGCPVLARATGWLDCRVVHAYPGGDHTIFVGEVLAAGTPHVTAPLLFHSRAWGQLADPLPDEISISTSFLTREPADVAAAPAGSPVAVFTPGGGDLERVRRICAAAAQRGLSAIAYATDAFAPDREADTLSTLEYLTSALPEVEVGCHEVGQASPLQVRRVLQDAVVRVRPANLRVRLLAHHGLGLVNALVAMKSGVRCFDTGAGSVPAQDLRQLADQLGVTVQPSQGSN</sequence>
<dbReference type="PANTHER" id="PTHR30466:SF1">
    <property type="entry name" value="FMN REDUCTASE (NADH) RUTF"/>
    <property type="match status" value="1"/>
</dbReference>
<dbReference type="SUPFAM" id="SSF50475">
    <property type="entry name" value="FMN-binding split barrel"/>
    <property type="match status" value="1"/>
</dbReference>
<name>A0A8J3Q262_9ACTN</name>
<dbReference type="PANTHER" id="PTHR30466">
    <property type="entry name" value="FLAVIN REDUCTASE"/>
    <property type="match status" value="1"/>
</dbReference>
<evidence type="ECO:0000313" key="3">
    <source>
        <dbReference type="EMBL" id="GIH02400.1"/>
    </source>
</evidence>
<dbReference type="Gene3D" id="2.30.110.10">
    <property type="entry name" value="Electron Transport, Fmn-binding Protein, Chain A"/>
    <property type="match status" value="1"/>
</dbReference>
<dbReference type="AlphaFoldDB" id="A0A8J3Q262"/>
<protein>
    <recommendedName>
        <fullName evidence="2">Flavin reductase like domain-containing protein</fullName>
    </recommendedName>
</protein>
<dbReference type="Pfam" id="PF01613">
    <property type="entry name" value="Flavin_Reduct"/>
    <property type="match status" value="1"/>
</dbReference>
<proteinExistence type="predicted"/>
<dbReference type="GO" id="GO:0010181">
    <property type="term" value="F:FMN binding"/>
    <property type="evidence" value="ECO:0007669"/>
    <property type="project" value="InterPro"/>
</dbReference>
<gene>
    <name evidence="3" type="ORF">Rhe02_04670</name>
</gene>
<dbReference type="EMBL" id="BONY01000002">
    <property type="protein sequence ID" value="GIH02400.1"/>
    <property type="molecule type" value="Genomic_DNA"/>
</dbReference>
<keyword evidence="4" id="KW-1185">Reference proteome</keyword>
<dbReference type="RefSeq" id="WP_203906346.1">
    <property type="nucleotide sequence ID" value="NZ_BONY01000002.1"/>
</dbReference>
<dbReference type="InterPro" id="IPR012349">
    <property type="entry name" value="Split_barrel_FMN-bd"/>
</dbReference>